<protein>
    <submittedName>
        <fullName evidence="1">Uncharacterized protein</fullName>
    </submittedName>
</protein>
<organism evidence="1 2">
    <name type="scientific">Tropicimonas isoalkanivorans</name>
    <dbReference type="NCBI Taxonomy" id="441112"/>
    <lineage>
        <taxon>Bacteria</taxon>
        <taxon>Pseudomonadati</taxon>
        <taxon>Pseudomonadota</taxon>
        <taxon>Alphaproteobacteria</taxon>
        <taxon>Rhodobacterales</taxon>
        <taxon>Roseobacteraceae</taxon>
        <taxon>Tropicimonas</taxon>
    </lineage>
</organism>
<proteinExistence type="predicted"/>
<name>A0A1I1NK25_9RHOB</name>
<accession>A0A1I1NK25</accession>
<evidence type="ECO:0000313" key="2">
    <source>
        <dbReference type="Proteomes" id="UP000198728"/>
    </source>
</evidence>
<keyword evidence="2" id="KW-1185">Reference proteome</keyword>
<gene>
    <name evidence="1" type="ORF">SAMN04488094_112110</name>
</gene>
<dbReference type="RefSeq" id="WP_093362021.1">
    <property type="nucleotide sequence ID" value="NZ_FOLG01000012.1"/>
</dbReference>
<dbReference type="OrthoDB" id="9810895at2"/>
<dbReference type="EMBL" id="FOLG01000012">
    <property type="protein sequence ID" value="SFC97835.1"/>
    <property type="molecule type" value="Genomic_DNA"/>
</dbReference>
<dbReference type="Proteomes" id="UP000198728">
    <property type="component" value="Unassembled WGS sequence"/>
</dbReference>
<dbReference type="STRING" id="441112.SAMN04488094_112110"/>
<sequence>MFKRTLSLAVIFGTAATAPPAASDDLNCGDRAIVAERLATFYGEEQSGLGLESEQRMVEVWSSEETGTWTILMTLPSGRSCVMASGGNWMKQDAPTKVDLGIPG</sequence>
<dbReference type="AlphaFoldDB" id="A0A1I1NK25"/>
<evidence type="ECO:0000313" key="1">
    <source>
        <dbReference type="EMBL" id="SFC97835.1"/>
    </source>
</evidence>
<reference evidence="1 2" key="1">
    <citation type="submission" date="2016-10" db="EMBL/GenBank/DDBJ databases">
        <authorList>
            <person name="de Groot N.N."/>
        </authorList>
    </citation>
    <scope>NUCLEOTIDE SEQUENCE [LARGE SCALE GENOMIC DNA]</scope>
    <source>
        <strain evidence="1 2">DSM 19548</strain>
    </source>
</reference>